<dbReference type="OrthoDB" id="3268903at2"/>
<sequence length="208" mass="23680">MSVASDERRQLCDLFDQLGPDAPTLCHGWETRDLAIHLVVREQRPDALAGRFVRALTERSDRVVSELREQSWPELVDRVRRGAPKWNPLALGPVDEAVNSAEFYVHHEDVRRARPGWQERPSDPARDEVLWKALSRVAKFFYGRSPVGVTLRRPEGHEIAAKSGPRTVRIHGDPGELLLHAFSRRENRATVEGNEADVLAMEDLRRSL</sequence>
<dbReference type="Proteomes" id="UP000253495">
    <property type="component" value="Unassembled WGS sequence"/>
</dbReference>
<dbReference type="InterPro" id="IPR017517">
    <property type="entry name" value="Maleyloyr_isom"/>
</dbReference>
<dbReference type="EMBL" id="QPJC01000007">
    <property type="protein sequence ID" value="RCW43333.1"/>
    <property type="molecule type" value="Genomic_DNA"/>
</dbReference>
<dbReference type="InterPro" id="IPR034660">
    <property type="entry name" value="DinB/YfiT-like"/>
</dbReference>
<accession>A0A368VV68</accession>
<evidence type="ECO:0000313" key="2">
    <source>
        <dbReference type="Proteomes" id="UP000253495"/>
    </source>
</evidence>
<dbReference type="NCBIfam" id="TIGR03085">
    <property type="entry name" value="TIGR03085 family metal-binding protein"/>
    <property type="match status" value="1"/>
</dbReference>
<organism evidence="1 2">
    <name type="scientific">Halopolyspora algeriensis</name>
    <dbReference type="NCBI Taxonomy" id="1500506"/>
    <lineage>
        <taxon>Bacteria</taxon>
        <taxon>Bacillati</taxon>
        <taxon>Actinomycetota</taxon>
        <taxon>Actinomycetes</taxon>
        <taxon>Actinomycetes incertae sedis</taxon>
        <taxon>Halopolyspora</taxon>
    </lineage>
</organism>
<keyword evidence="2" id="KW-1185">Reference proteome</keyword>
<comment type="caution">
    <text evidence="1">The sequence shown here is derived from an EMBL/GenBank/DDBJ whole genome shotgun (WGS) entry which is preliminary data.</text>
</comment>
<dbReference type="RefSeq" id="WP_114453513.1">
    <property type="nucleotide sequence ID" value="NZ_QPJC01000007.1"/>
</dbReference>
<reference evidence="1 2" key="1">
    <citation type="submission" date="2018-07" db="EMBL/GenBank/DDBJ databases">
        <title>Genomic Encyclopedia of Type Strains, Phase III (KMG-III): the genomes of soil and plant-associated and newly described type strains.</title>
        <authorList>
            <person name="Whitman W."/>
        </authorList>
    </citation>
    <scope>NUCLEOTIDE SEQUENCE [LARGE SCALE GENOMIC DNA]</scope>
    <source>
        <strain evidence="1 2">CECT 8575</strain>
    </source>
</reference>
<name>A0A368VV68_9ACTN</name>
<dbReference type="AlphaFoldDB" id="A0A368VV68"/>
<protein>
    <submittedName>
        <fullName evidence="1">Uncharacterized protein (TIGR03085 family)</fullName>
    </submittedName>
</protein>
<dbReference type="InterPro" id="IPR017519">
    <property type="entry name" value="CHP03085"/>
</dbReference>
<gene>
    <name evidence="1" type="ORF">DFQ14_107223</name>
</gene>
<evidence type="ECO:0000313" key="1">
    <source>
        <dbReference type="EMBL" id="RCW43333.1"/>
    </source>
</evidence>
<dbReference type="SUPFAM" id="SSF109854">
    <property type="entry name" value="DinB/YfiT-like putative metalloenzymes"/>
    <property type="match status" value="1"/>
</dbReference>
<dbReference type="NCBIfam" id="TIGR03083">
    <property type="entry name" value="maleylpyruvate isomerase family mycothiol-dependent enzyme"/>
    <property type="match status" value="1"/>
</dbReference>
<proteinExistence type="predicted"/>